<dbReference type="OrthoDB" id="4961348at2759"/>
<dbReference type="SUPFAM" id="SSF56112">
    <property type="entry name" value="Protein kinase-like (PK-like)"/>
    <property type="match status" value="1"/>
</dbReference>
<feature type="domain" description="Protein kinase" evidence="5">
    <location>
        <begin position="202"/>
        <end position="477"/>
    </location>
</feature>
<evidence type="ECO:0000256" key="1">
    <source>
        <dbReference type="ARBA" id="ARBA00005575"/>
    </source>
</evidence>
<dbReference type="InterPro" id="IPR017441">
    <property type="entry name" value="Protein_kinase_ATP_BS"/>
</dbReference>
<dbReference type="SUPFAM" id="SSF49879">
    <property type="entry name" value="SMAD/FHA domain"/>
    <property type="match status" value="1"/>
</dbReference>
<dbReference type="PANTHER" id="PTHR24347">
    <property type="entry name" value="SERINE/THREONINE-PROTEIN KINASE"/>
    <property type="match status" value="1"/>
</dbReference>
<evidence type="ECO:0000256" key="3">
    <source>
        <dbReference type="SAM" id="MobiDB-lite"/>
    </source>
</evidence>
<dbReference type="InterPro" id="IPR000253">
    <property type="entry name" value="FHA_dom"/>
</dbReference>
<keyword evidence="7" id="KW-1185">Reference proteome</keyword>
<dbReference type="InterPro" id="IPR000719">
    <property type="entry name" value="Prot_kinase_dom"/>
</dbReference>
<dbReference type="Gene3D" id="1.10.510.10">
    <property type="entry name" value="Transferase(Phosphotransferase) domain 1"/>
    <property type="match status" value="1"/>
</dbReference>
<organism evidence="6 7">
    <name type="scientific">Metarhizium guizhouense (strain ARSEF 977)</name>
    <dbReference type="NCBI Taxonomy" id="1276136"/>
    <lineage>
        <taxon>Eukaryota</taxon>
        <taxon>Fungi</taxon>
        <taxon>Dikarya</taxon>
        <taxon>Ascomycota</taxon>
        <taxon>Pezizomycotina</taxon>
        <taxon>Sordariomycetes</taxon>
        <taxon>Hypocreomycetidae</taxon>
        <taxon>Hypocreales</taxon>
        <taxon>Clavicipitaceae</taxon>
        <taxon>Metarhizium</taxon>
    </lineage>
</organism>
<feature type="compositionally biased region" description="Basic and acidic residues" evidence="3">
    <location>
        <begin position="510"/>
        <end position="523"/>
    </location>
</feature>
<dbReference type="EMBL" id="AZNH01000009">
    <property type="protein sequence ID" value="KID89061.1"/>
    <property type="molecule type" value="Genomic_DNA"/>
</dbReference>
<keyword evidence="6" id="KW-0808">Transferase</keyword>
<dbReference type="Pfam" id="PF00069">
    <property type="entry name" value="Pkinase"/>
    <property type="match status" value="1"/>
</dbReference>
<gene>
    <name evidence="6" type="ORF">MGU_03746</name>
</gene>
<keyword evidence="2" id="KW-0547">Nucleotide-binding</keyword>
<dbReference type="PROSITE" id="PS50006">
    <property type="entry name" value="FHA_DOMAIN"/>
    <property type="match status" value="1"/>
</dbReference>
<feature type="domain" description="FHA" evidence="4">
    <location>
        <begin position="86"/>
        <end position="130"/>
    </location>
</feature>
<dbReference type="Gene3D" id="2.60.200.20">
    <property type="match status" value="1"/>
</dbReference>
<sequence>MDVEDLIARVYPIFTHDDAAEAIKASPYSVQSQSLSIGPPEEIQYGHDVRETAEPPKEENANMSAYDDMPFIEIRFSKIPRSSHGVIFGCSRECDFVLPNIRYLSRFHFSLTFDERRRFIVKDLGSTIGTEQGRIIIKIHERFQFEIVAFEHNINSQSYIDNVERFCQGRAIAEGLLDDLKIPLRPDTEFATGAHTPGKGPVYLEKEIGQGGFGVVIYCWDVSTGHETVIKKPIDAVVKRFLRKGVKSEAAFSIDRKIWKNEANNMKNLIHPNIVQLFRVIDDPYPQLVLEYIPGGPLSQLENITISESVLVLTQCLSALTLMHENQLAHRDISPNNILVKSREPFVVVLADFGLSKDAAELRSLCGTAPFAAPEIFEDSSVRRYSAVVDIWSLGVVMCKTLRILPSYNMHMVNLKRNVTNLSWCSMVVDSLKKLYLRRPDSLKRFLLGSMLVLSPARRCSAQGCYERVMELPHRIVGEEACDRIKDVLWREATVVYSSDIDTNEQSTTRLRDAGDANDDGRSTDTMSSIDSSSRDGSARMRFAAAPPPSRQSEARSGLKRPVAKMASQNPKLKRRRRASISQSGFLDAEVDQEAAEAEALWQMLQNPLSRP</sequence>
<dbReference type="PROSITE" id="PS50011">
    <property type="entry name" value="PROTEIN_KINASE_DOM"/>
    <property type="match status" value="1"/>
</dbReference>
<keyword evidence="2" id="KW-0067">ATP-binding</keyword>
<dbReference type="Pfam" id="PF00498">
    <property type="entry name" value="FHA"/>
    <property type="match status" value="1"/>
</dbReference>
<feature type="region of interest" description="Disordered" evidence="3">
    <location>
        <begin position="505"/>
        <end position="589"/>
    </location>
</feature>
<accession>A0A0B4HGT6</accession>
<dbReference type="InterPro" id="IPR011009">
    <property type="entry name" value="Kinase-like_dom_sf"/>
</dbReference>
<comment type="similarity">
    <text evidence="1">Belongs to the protein kinase superfamily. CAMK Ser/Thr protein kinase family. CHEK2 subfamily.</text>
</comment>
<evidence type="ECO:0000313" key="6">
    <source>
        <dbReference type="EMBL" id="KID89061.1"/>
    </source>
</evidence>
<reference evidence="6 7" key="1">
    <citation type="journal article" date="2014" name="Proc. Natl. Acad. Sci. U.S.A.">
        <title>Trajectory and genomic determinants of fungal-pathogen speciation and host adaptation.</title>
        <authorList>
            <person name="Hu X."/>
            <person name="Xiao G."/>
            <person name="Zheng P."/>
            <person name="Shang Y."/>
            <person name="Su Y."/>
            <person name="Zhang X."/>
            <person name="Liu X."/>
            <person name="Zhan S."/>
            <person name="St Leger R.J."/>
            <person name="Wang C."/>
        </authorList>
    </citation>
    <scope>NUCLEOTIDE SEQUENCE [LARGE SCALE GENOMIC DNA]</scope>
    <source>
        <strain evidence="6 7">ARSEF 977</strain>
    </source>
</reference>
<evidence type="ECO:0000313" key="7">
    <source>
        <dbReference type="Proteomes" id="UP000031192"/>
    </source>
</evidence>
<dbReference type="GO" id="GO:0005524">
    <property type="term" value="F:ATP binding"/>
    <property type="evidence" value="ECO:0007669"/>
    <property type="project" value="UniProtKB-UniRule"/>
</dbReference>
<evidence type="ECO:0000256" key="2">
    <source>
        <dbReference type="PROSITE-ProRule" id="PRU10141"/>
    </source>
</evidence>
<dbReference type="AlphaFoldDB" id="A0A0B4HGT6"/>
<protein>
    <submittedName>
        <fullName evidence="6">CAMK family protein kinase</fullName>
    </submittedName>
</protein>
<comment type="caution">
    <text evidence="6">The sequence shown here is derived from an EMBL/GenBank/DDBJ whole genome shotgun (WGS) entry which is preliminary data.</text>
</comment>
<evidence type="ECO:0000259" key="5">
    <source>
        <dbReference type="PROSITE" id="PS50011"/>
    </source>
</evidence>
<dbReference type="InterPro" id="IPR008984">
    <property type="entry name" value="SMAD_FHA_dom_sf"/>
</dbReference>
<name>A0A0B4HGT6_METGA</name>
<dbReference type="CDD" id="cd00060">
    <property type="entry name" value="FHA"/>
    <property type="match status" value="1"/>
</dbReference>
<dbReference type="HOGENOM" id="CLU_017167_0_0_1"/>
<dbReference type="PROSITE" id="PS00107">
    <property type="entry name" value="PROTEIN_KINASE_ATP"/>
    <property type="match status" value="1"/>
</dbReference>
<dbReference type="GO" id="GO:0004672">
    <property type="term" value="F:protein kinase activity"/>
    <property type="evidence" value="ECO:0007669"/>
    <property type="project" value="InterPro"/>
</dbReference>
<feature type="binding site" evidence="2">
    <location>
        <position position="239"/>
    </location>
    <ligand>
        <name>ATP</name>
        <dbReference type="ChEBI" id="CHEBI:30616"/>
    </ligand>
</feature>
<dbReference type="Proteomes" id="UP000031192">
    <property type="component" value="Unassembled WGS sequence"/>
</dbReference>
<evidence type="ECO:0000259" key="4">
    <source>
        <dbReference type="PROSITE" id="PS50006"/>
    </source>
</evidence>
<proteinExistence type="inferred from homology"/>
<keyword evidence="6" id="KW-0418">Kinase</keyword>